<evidence type="ECO:0008006" key="3">
    <source>
        <dbReference type="Google" id="ProtNLM"/>
    </source>
</evidence>
<name>A0ABT9ADK1_9BACT</name>
<keyword evidence="2" id="KW-1185">Reference proteome</keyword>
<dbReference type="RefSeq" id="WP_305012300.1">
    <property type="nucleotide sequence ID" value="NZ_JAUQSX010000007.1"/>
</dbReference>
<sequence>MTRLEMHQEFQLHCDKVDADSLPKIYPEEIDLFLNDSVLNLVLQARKELETTSQVSENFRSLVVDGEIQPNPRGMSCLYDLSKVRPVGITTGPYLNSLYFLMGHLRGSVRGMGGTVSLREVTHNEWEAILQNPHTKPRPSLCPFRYTQEGILVATPTILNPGVLLGTVLLYPATISPTQDCDLSPQLHRPVVLGAVELAQQSIQRGTQLTGGQA</sequence>
<proteinExistence type="predicted"/>
<accession>A0ABT9ADK1</accession>
<dbReference type="EMBL" id="JAUQSX010000007">
    <property type="protein sequence ID" value="MDO7847623.1"/>
    <property type="molecule type" value="Genomic_DNA"/>
</dbReference>
<evidence type="ECO:0000313" key="1">
    <source>
        <dbReference type="EMBL" id="MDO7847623.1"/>
    </source>
</evidence>
<comment type="caution">
    <text evidence="1">The sequence shown here is derived from an EMBL/GenBank/DDBJ whole genome shotgun (WGS) entry which is preliminary data.</text>
</comment>
<protein>
    <recommendedName>
        <fullName evidence="3">IclR-ED domain-containing protein</fullName>
    </recommendedName>
</protein>
<evidence type="ECO:0000313" key="2">
    <source>
        <dbReference type="Proteomes" id="UP001167796"/>
    </source>
</evidence>
<dbReference type="Proteomes" id="UP001167796">
    <property type="component" value="Unassembled WGS sequence"/>
</dbReference>
<gene>
    <name evidence="1" type="ORF">Q5H92_14740</name>
</gene>
<reference evidence="1" key="1">
    <citation type="submission" date="2023-07" db="EMBL/GenBank/DDBJ databases">
        <authorList>
            <person name="Kim M.K."/>
        </authorList>
    </citation>
    <scope>NUCLEOTIDE SEQUENCE</scope>
    <source>
        <strain evidence="1">M29</strain>
    </source>
</reference>
<organism evidence="1 2">
    <name type="scientific">Hymenobacter mellowenesis</name>
    <dbReference type="NCBI Taxonomy" id="3063995"/>
    <lineage>
        <taxon>Bacteria</taxon>
        <taxon>Pseudomonadati</taxon>
        <taxon>Bacteroidota</taxon>
        <taxon>Cytophagia</taxon>
        <taxon>Cytophagales</taxon>
        <taxon>Hymenobacteraceae</taxon>
        <taxon>Hymenobacter</taxon>
    </lineage>
</organism>